<comment type="caution">
    <text evidence="2">The sequence shown here is derived from an EMBL/GenBank/DDBJ whole genome shotgun (WGS) entry which is preliminary data.</text>
</comment>
<dbReference type="Proteomes" id="UP001157418">
    <property type="component" value="Unassembled WGS sequence"/>
</dbReference>
<gene>
    <name evidence="2" type="ORF">LVIROSA_LOCUS30490</name>
</gene>
<dbReference type="InterPro" id="IPR008491">
    <property type="entry name" value="CDK5RAP3"/>
</dbReference>
<dbReference type="PANTHER" id="PTHR14894:SF0">
    <property type="entry name" value="CDK5 REGULATORY SUBUNIT-ASSOCIATED PROTEIN 3"/>
    <property type="match status" value="1"/>
</dbReference>
<evidence type="ECO:0000313" key="2">
    <source>
        <dbReference type="EMBL" id="CAH1444679.1"/>
    </source>
</evidence>
<proteinExistence type="inferred from homology"/>
<dbReference type="PANTHER" id="PTHR14894">
    <property type="entry name" value="CDK5 REGULATORY SUBUNIT-ASSOCIATED PROTEIN 3"/>
    <property type="match status" value="1"/>
</dbReference>
<dbReference type="Pfam" id="PF05600">
    <property type="entry name" value="CDK5RAP3"/>
    <property type="match status" value="1"/>
</dbReference>
<organism evidence="2 3">
    <name type="scientific">Lactuca virosa</name>
    <dbReference type="NCBI Taxonomy" id="75947"/>
    <lineage>
        <taxon>Eukaryota</taxon>
        <taxon>Viridiplantae</taxon>
        <taxon>Streptophyta</taxon>
        <taxon>Embryophyta</taxon>
        <taxon>Tracheophyta</taxon>
        <taxon>Spermatophyta</taxon>
        <taxon>Magnoliopsida</taxon>
        <taxon>eudicotyledons</taxon>
        <taxon>Gunneridae</taxon>
        <taxon>Pentapetalae</taxon>
        <taxon>asterids</taxon>
        <taxon>campanulids</taxon>
        <taxon>Asterales</taxon>
        <taxon>Asteraceae</taxon>
        <taxon>Cichorioideae</taxon>
        <taxon>Cichorieae</taxon>
        <taxon>Lactucinae</taxon>
        <taxon>Lactuca</taxon>
    </lineage>
</organism>
<comment type="similarity">
    <text evidence="1">Belongs to the CDK5RAP3 family.</text>
</comment>
<keyword evidence="3" id="KW-1185">Reference proteome</keyword>
<dbReference type="EMBL" id="CAKMRJ010005523">
    <property type="protein sequence ID" value="CAH1444679.1"/>
    <property type="molecule type" value="Genomic_DNA"/>
</dbReference>
<accession>A0AAU9P3I3</accession>
<name>A0AAU9P3I3_9ASTR</name>
<reference evidence="2 3" key="1">
    <citation type="submission" date="2022-01" db="EMBL/GenBank/DDBJ databases">
        <authorList>
            <person name="Xiong W."/>
            <person name="Schranz E."/>
        </authorList>
    </citation>
    <scope>NUCLEOTIDE SEQUENCE [LARGE SCALE GENOMIC DNA]</scope>
</reference>
<dbReference type="GO" id="GO:0007346">
    <property type="term" value="P:regulation of mitotic cell cycle"/>
    <property type="evidence" value="ECO:0007669"/>
    <property type="project" value="TreeGrafter"/>
</dbReference>
<evidence type="ECO:0000256" key="1">
    <source>
        <dbReference type="ARBA" id="ARBA00007478"/>
    </source>
</evidence>
<protein>
    <submittedName>
        <fullName evidence="2">Uncharacterized protein</fullName>
    </submittedName>
</protein>
<sequence>MPDGSESFTTTRSEKKQRAVSSAISLLTNKKTRDLIMILNSKRFVEIFVSTLEEKKHHEAKLKEGLKDLAIKHMELQNSLSSVWPKQEAAVAKTRELKKVFKDLRHIVFTFYRDEACHVGYVICNIHAHLITRTEA</sequence>
<evidence type="ECO:0000313" key="3">
    <source>
        <dbReference type="Proteomes" id="UP001157418"/>
    </source>
</evidence>
<dbReference type="GO" id="GO:0012505">
    <property type="term" value="C:endomembrane system"/>
    <property type="evidence" value="ECO:0007669"/>
    <property type="project" value="TreeGrafter"/>
</dbReference>
<dbReference type="AlphaFoldDB" id="A0AAU9P3I3"/>